<dbReference type="InterPro" id="IPR051764">
    <property type="entry name" value="Avidin/Streptavidin-rel"/>
</dbReference>
<dbReference type="GO" id="GO:0005576">
    <property type="term" value="C:extracellular region"/>
    <property type="evidence" value="ECO:0007669"/>
    <property type="project" value="UniProtKB-SubCell"/>
</dbReference>
<accession>A0A7C5M224</accession>
<evidence type="ECO:0008006" key="5">
    <source>
        <dbReference type="Google" id="ProtNLM"/>
    </source>
</evidence>
<reference evidence="4" key="1">
    <citation type="journal article" date="2020" name="mSystems">
        <title>Genome- and Community-Level Interaction Insights into Carbon Utilization and Element Cycling Functions of Hydrothermarchaeota in Hydrothermal Sediment.</title>
        <authorList>
            <person name="Zhou Z."/>
            <person name="Liu Y."/>
            <person name="Xu W."/>
            <person name="Pan J."/>
            <person name="Luo Z.H."/>
            <person name="Li M."/>
        </authorList>
    </citation>
    <scope>NUCLEOTIDE SEQUENCE [LARGE SCALE GENOMIC DNA]</scope>
    <source>
        <strain evidence="4">HyVt-485</strain>
    </source>
</reference>
<dbReference type="PROSITE" id="PS51326">
    <property type="entry name" value="AVIDIN_2"/>
    <property type="match status" value="1"/>
</dbReference>
<comment type="caution">
    <text evidence="4">The sequence shown here is derived from an EMBL/GenBank/DDBJ whole genome shotgun (WGS) entry which is preliminary data.</text>
</comment>
<dbReference type="PANTHER" id="PTHR34399:SF3">
    <property type="entry name" value="AVID PROTEIN-RELATED"/>
    <property type="match status" value="1"/>
</dbReference>
<dbReference type="InterPro" id="IPR036896">
    <property type="entry name" value="Avidin-like_sf"/>
</dbReference>
<evidence type="ECO:0000256" key="3">
    <source>
        <dbReference type="ARBA" id="ARBA00022729"/>
    </source>
</evidence>
<dbReference type="Proteomes" id="UP000885830">
    <property type="component" value="Unassembled WGS sequence"/>
</dbReference>
<gene>
    <name evidence="4" type="ORF">ENJ42_08640</name>
</gene>
<evidence type="ECO:0000256" key="2">
    <source>
        <dbReference type="ARBA" id="ARBA00022525"/>
    </source>
</evidence>
<protein>
    <recommendedName>
        <fullName evidence="5">Avidin</fullName>
    </recommendedName>
</protein>
<dbReference type="SUPFAM" id="SSF50876">
    <property type="entry name" value="Avidin/streptavidin"/>
    <property type="match status" value="1"/>
</dbReference>
<dbReference type="EMBL" id="DRMJ01000451">
    <property type="protein sequence ID" value="HHL43671.1"/>
    <property type="molecule type" value="Genomic_DNA"/>
</dbReference>
<dbReference type="GO" id="GO:0009374">
    <property type="term" value="F:biotin binding"/>
    <property type="evidence" value="ECO:0007669"/>
    <property type="project" value="InterPro"/>
</dbReference>
<dbReference type="Pfam" id="PF01382">
    <property type="entry name" value="Avidin"/>
    <property type="match status" value="1"/>
</dbReference>
<evidence type="ECO:0000313" key="4">
    <source>
        <dbReference type="EMBL" id="HHL43671.1"/>
    </source>
</evidence>
<keyword evidence="2" id="KW-0964">Secreted</keyword>
<organism evidence="4">
    <name type="scientific">Hellea balneolensis</name>
    <dbReference type="NCBI Taxonomy" id="287478"/>
    <lineage>
        <taxon>Bacteria</taxon>
        <taxon>Pseudomonadati</taxon>
        <taxon>Pseudomonadota</taxon>
        <taxon>Alphaproteobacteria</taxon>
        <taxon>Maricaulales</taxon>
        <taxon>Robiginitomaculaceae</taxon>
        <taxon>Hellea</taxon>
    </lineage>
</organism>
<keyword evidence="3" id="KW-0732">Signal</keyword>
<dbReference type="PANTHER" id="PTHR34399">
    <property type="entry name" value="AVIDIN-RELATED"/>
    <property type="match status" value="1"/>
</dbReference>
<comment type="subcellular location">
    <subcellularLocation>
        <location evidence="1">Secreted</location>
    </subcellularLocation>
</comment>
<name>A0A7C5M224_9PROT</name>
<sequence>MFFITCCAHAQNTQPTNISFTGKWQNAMGSELEFIVKNGEVSGTYNTNVGAPEKSKSFPLRGLTQGDQISFSVNFKGYNSMSAWVGQLTLDDTGNPYLRTMWHNTKDIPDAQEKDNIWGSIRTGASNFTKLREH</sequence>
<evidence type="ECO:0000256" key="1">
    <source>
        <dbReference type="ARBA" id="ARBA00004613"/>
    </source>
</evidence>
<dbReference type="AlphaFoldDB" id="A0A7C5M224"/>
<proteinExistence type="predicted"/>
<dbReference type="InterPro" id="IPR005468">
    <property type="entry name" value="Avidin/str"/>
</dbReference>
<dbReference type="Gene3D" id="2.40.128.30">
    <property type="entry name" value="Avidin-like"/>
    <property type="match status" value="1"/>
</dbReference>